<comment type="caution">
    <text evidence="1">The sequence shown here is derived from an EMBL/GenBank/DDBJ whole genome shotgun (WGS) entry which is preliminary data.</text>
</comment>
<dbReference type="STRING" id="1802471.A2115_00545"/>
<gene>
    <name evidence="1" type="ORF">A2115_00545</name>
</gene>
<evidence type="ECO:0000313" key="1">
    <source>
        <dbReference type="EMBL" id="OGM02644.1"/>
    </source>
</evidence>
<name>A0A1F7WII1_9BACT</name>
<reference evidence="1 2" key="1">
    <citation type="journal article" date="2016" name="Nat. Commun.">
        <title>Thousands of microbial genomes shed light on interconnected biogeochemical processes in an aquifer system.</title>
        <authorList>
            <person name="Anantharaman K."/>
            <person name="Brown C.T."/>
            <person name="Hug L.A."/>
            <person name="Sharon I."/>
            <person name="Castelle C.J."/>
            <person name="Probst A.J."/>
            <person name="Thomas B.C."/>
            <person name="Singh A."/>
            <person name="Wilkins M.J."/>
            <person name="Karaoz U."/>
            <person name="Brodie E.L."/>
            <person name="Williams K.H."/>
            <person name="Hubbard S.S."/>
            <person name="Banfield J.F."/>
        </authorList>
    </citation>
    <scope>NUCLEOTIDE SEQUENCE [LARGE SCALE GENOMIC DNA]</scope>
</reference>
<dbReference type="AlphaFoldDB" id="A0A1F7WII1"/>
<protein>
    <recommendedName>
        <fullName evidence="3">SnoaL-like domain-containing protein</fullName>
    </recommendedName>
</protein>
<accession>A0A1F7WII1</accession>
<proteinExistence type="predicted"/>
<dbReference type="PROSITE" id="PS51257">
    <property type="entry name" value="PROKAR_LIPOPROTEIN"/>
    <property type="match status" value="1"/>
</dbReference>
<evidence type="ECO:0008006" key="3">
    <source>
        <dbReference type="Google" id="ProtNLM"/>
    </source>
</evidence>
<sequence length="202" mass="22609">MKTLTKVVIYTLLGLACLTVLIKVVEPTKQTDTQIPTNSSQLAMEWSEVVATGVSSDEKDLIISFVDTFEHAIAQRDSEKVLSFFSAPETDEEQSDLDFILGSDYARNGAKSLARLFTTQGYNFSTSAHYVRNVGAQGANVRVIVDELRIMHSGGEWVGYIANVSRMIVELRETSHGYQILRYYHQDPSNNNNQKYEGFVAK</sequence>
<evidence type="ECO:0000313" key="2">
    <source>
        <dbReference type="Proteomes" id="UP000176198"/>
    </source>
</evidence>
<organism evidence="1 2">
    <name type="scientific">Candidatus Woesebacteria bacterium GWA1_41_8</name>
    <dbReference type="NCBI Taxonomy" id="1802471"/>
    <lineage>
        <taxon>Bacteria</taxon>
        <taxon>Candidatus Woeseibacteriota</taxon>
    </lineage>
</organism>
<dbReference type="Proteomes" id="UP000176198">
    <property type="component" value="Unassembled WGS sequence"/>
</dbReference>
<dbReference type="EMBL" id="MGFJ01000018">
    <property type="protein sequence ID" value="OGM02644.1"/>
    <property type="molecule type" value="Genomic_DNA"/>
</dbReference>